<proteinExistence type="predicted"/>
<dbReference type="Proteomes" id="UP001151760">
    <property type="component" value="Unassembled WGS sequence"/>
</dbReference>
<gene>
    <name evidence="1" type="ORF">Tco_0951095</name>
</gene>
<reference evidence="1" key="1">
    <citation type="journal article" date="2022" name="Int. J. Mol. Sci.">
        <title>Draft Genome of Tanacetum Coccineum: Genomic Comparison of Closely Related Tanacetum-Family Plants.</title>
        <authorList>
            <person name="Yamashiro T."/>
            <person name="Shiraishi A."/>
            <person name="Nakayama K."/>
            <person name="Satake H."/>
        </authorList>
    </citation>
    <scope>NUCLEOTIDE SEQUENCE</scope>
</reference>
<dbReference type="EMBL" id="BQNB010015640">
    <property type="protein sequence ID" value="GJT42380.1"/>
    <property type="molecule type" value="Genomic_DNA"/>
</dbReference>
<evidence type="ECO:0000313" key="1">
    <source>
        <dbReference type="EMBL" id="GJT42380.1"/>
    </source>
</evidence>
<protein>
    <submittedName>
        <fullName evidence="1">Uncharacterized protein</fullName>
    </submittedName>
</protein>
<name>A0ABQ5DT58_9ASTR</name>
<reference evidence="1" key="2">
    <citation type="submission" date="2022-01" db="EMBL/GenBank/DDBJ databases">
        <authorList>
            <person name="Yamashiro T."/>
            <person name="Shiraishi A."/>
            <person name="Satake H."/>
            <person name="Nakayama K."/>
        </authorList>
    </citation>
    <scope>NUCLEOTIDE SEQUENCE</scope>
</reference>
<organism evidence="1 2">
    <name type="scientific">Tanacetum coccineum</name>
    <dbReference type="NCBI Taxonomy" id="301880"/>
    <lineage>
        <taxon>Eukaryota</taxon>
        <taxon>Viridiplantae</taxon>
        <taxon>Streptophyta</taxon>
        <taxon>Embryophyta</taxon>
        <taxon>Tracheophyta</taxon>
        <taxon>Spermatophyta</taxon>
        <taxon>Magnoliopsida</taxon>
        <taxon>eudicotyledons</taxon>
        <taxon>Gunneridae</taxon>
        <taxon>Pentapetalae</taxon>
        <taxon>asterids</taxon>
        <taxon>campanulids</taxon>
        <taxon>Asterales</taxon>
        <taxon>Asteraceae</taxon>
        <taxon>Asteroideae</taxon>
        <taxon>Anthemideae</taxon>
        <taxon>Anthemidinae</taxon>
        <taxon>Tanacetum</taxon>
    </lineage>
</organism>
<evidence type="ECO:0000313" key="2">
    <source>
        <dbReference type="Proteomes" id="UP001151760"/>
    </source>
</evidence>
<comment type="caution">
    <text evidence="1">The sequence shown here is derived from an EMBL/GenBank/DDBJ whole genome shotgun (WGS) entry which is preliminary data.</text>
</comment>
<keyword evidence="2" id="KW-1185">Reference proteome</keyword>
<accession>A0ABQ5DT58</accession>
<sequence>MFDKAFKKVNTFVDFKTDLVEAEVDDDQETAKIKELMVIIPDKEEVANDVIPLATKPPTIVDWKTHKEGKNNYFQIIRADGSSKMFRIFSQMLKSFNREDLEVLYKLVKDRYGSTRPLEDMDLVLWNDLINMFEPHVEDTVWRYQQAYKVLEWKLYDSRRVHFLRMQHMQIYRLVEMKYPLALLTLSQMLEKKLQIDYESEMAYQLCKLIIKQLKNP</sequence>